<dbReference type="SUPFAM" id="SSF64288">
    <property type="entry name" value="Chorismate lyase-like"/>
    <property type="match status" value="1"/>
</dbReference>
<feature type="region of interest" description="Disordered" evidence="5">
    <location>
        <begin position="1"/>
        <end position="20"/>
    </location>
</feature>
<dbReference type="PRINTS" id="PR00035">
    <property type="entry name" value="HTHGNTR"/>
</dbReference>
<dbReference type="Gene3D" id="3.40.1410.10">
    <property type="entry name" value="Chorismate lyase-like"/>
    <property type="match status" value="1"/>
</dbReference>
<dbReference type="Gene3D" id="1.10.10.10">
    <property type="entry name" value="Winged helix-like DNA-binding domain superfamily/Winged helix DNA-binding domain"/>
    <property type="match status" value="1"/>
</dbReference>
<evidence type="ECO:0000256" key="4">
    <source>
        <dbReference type="NCBIfam" id="TIGR02018"/>
    </source>
</evidence>
<keyword evidence="3" id="KW-0804">Transcription</keyword>
<keyword evidence="1" id="KW-0805">Transcription regulation</keyword>
<evidence type="ECO:0000313" key="7">
    <source>
        <dbReference type="EMBL" id="OIS91198.1"/>
    </source>
</evidence>
<dbReference type="CDD" id="cd07377">
    <property type="entry name" value="WHTH_GntR"/>
    <property type="match status" value="1"/>
</dbReference>
<proteinExistence type="predicted"/>
<comment type="caution">
    <text evidence="7">The sequence shown here is derived from an EMBL/GenBank/DDBJ whole genome shotgun (WGS) entry which is preliminary data.</text>
</comment>
<dbReference type="SMART" id="SM00345">
    <property type="entry name" value="HTH_GNTR"/>
    <property type="match status" value="1"/>
</dbReference>
<evidence type="ECO:0000313" key="8">
    <source>
        <dbReference type="Proteomes" id="UP000182985"/>
    </source>
</evidence>
<sequence length="256" mass="28787">MGAGDKSESHHAADMELPETAGPLYEKVKAQVLDNIRSGRWPGNHRLPSEHELVDALGISRMTVNRALRELTDQGILKRIQGVGTFVAPPKPETTLIEVVNIANEIKARGGQHRAEVVTLDIIEPTPELLNAFELHKSIPIAHSLIVHLENEVPVQLEERFVNTSLVQHYELQDFRAITTYDYLQKSTPMTEVEQVISAITPDAEIARLLRLDDGIACLLLDRRTWTGETVATVNKLIYAGNRYRLGSRYKPEIYR</sequence>
<accession>A0A1J6I098</accession>
<dbReference type="InterPro" id="IPR011663">
    <property type="entry name" value="UTRA"/>
</dbReference>
<dbReference type="SMART" id="SM00866">
    <property type="entry name" value="UTRA"/>
    <property type="match status" value="1"/>
</dbReference>
<evidence type="ECO:0000256" key="1">
    <source>
        <dbReference type="ARBA" id="ARBA00023015"/>
    </source>
</evidence>
<dbReference type="SUPFAM" id="SSF46785">
    <property type="entry name" value="Winged helix' DNA-binding domain"/>
    <property type="match status" value="1"/>
</dbReference>
<keyword evidence="8" id="KW-1185">Reference proteome</keyword>
<dbReference type="PANTHER" id="PTHR44846:SF16">
    <property type="entry name" value="TRANSCRIPTIONAL REGULATOR PHNF-RELATED"/>
    <property type="match status" value="1"/>
</dbReference>
<organism evidence="7 8">
    <name type="scientific">Brucella cytisi</name>
    <dbReference type="NCBI Taxonomy" id="407152"/>
    <lineage>
        <taxon>Bacteria</taxon>
        <taxon>Pseudomonadati</taxon>
        <taxon>Pseudomonadota</taxon>
        <taxon>Alphaproteobacteria</taxon>
        <taxon>Hyphomicrobiales</taxon>
        <taxon>Brucellaceae</taxon>
        <taxon>Brucella/Ochrobactrum group</taxon>
        <taxon>Brucella</taxon>
    </lineage>
</organism>
<dbReference type="NCBIfam" id="TIGR02018">
    <property type="entry name" value="his_ut_repres"/>
    <property type="match status" value="1"/>
</dbReference>
<evidence type="ECO:0000256" key="5">
    <source>
        <dbReference type="SAM" id="MobiDB-lite"/>
    </source>
</evidence>
<dbReference type="GO" id="GO:0003700">
    <property type="term" value="F:DNA-binding transcription factor activity"/>
    <property type="evidence" value="ECO:0007669"/>
    <property type="project" value="UniProtKB-UniRule"/>
</dbReference>
<evidence type="ECO:0000259" key="6">
    <source>
        <dbReference type="PROSITE" id="PS50949"/>
    </source>
</evidence>
<dbReference type="InterPro" id="IPR010248">
    <property type="entry name" value="His_ut_repres"/>
</dbReference>
<name>A0A1J6I098_9HYPH</name>
<gene>
    <name evidence="7" type="ORF">BLA27_22615</name>
</gene>
<dbReference type="GeneID" id="61314912"/>
<dbReference type="FunFam" id="1.10.10.10:FF:000079">
    <property type="entry name" value="GntR family transcriptional regulator"/>
    <property type="match status" value="1"/>
</dbReference>
<dbReference type="Pfam" id="PF07702">
    <property type="entry name" value="UTRA"/>
    <property type="match status" value="1"/>
</dbReference>
<dbReference type="PANTHER" id="PTHR44846">
    <property type="entry name" value="MANNOSYL-D-GLYCERATE TRANSPORT/METABOLISM SYSTEM REPRESSOR MNGR-RELATED"/>
    <property type="match status" value="1"/>
</dbReference>
<feature type="domain" description="HTH gntR-type" evidence="6">
    <location>
        <begin position="22"/>
        <end position="90"/>
    </location>
</feature>
<evidence type="ECO:0000256" key="3">
    <source>
        <dbReference type="ARBA" id="ARBA00023163"/>
    </source>
</evidence>
<dbReference type="PROSITE" id="PS50949">
    <property type="entry name" value="HTH_GNTR"/>
    <property type="match status" value="1"/>
</dbReference>
<dbReference type="Proteomes" id="UP000182985">
    <property type="component" value="Unassembled WGS sequence"/>
</dbReference>
<keyword evidence="2" id="KW-0238">DNA-binding</keyword>
<dbReference type="InterPro" id="IPR028978">
    <property type="entry name" value="Chorismate_lyase_/UTRA_dom_sf"/>
</dbReference>
<dbReference type="InterPro" id="IPR050679">
    <property type="entry name" value="Bact_HTH_transcr_reg"/>
</dbReference>
<dbReference type="GO" id="GO:0006547">
    <property type="term" value="P:L-histidine metabolic process"/>
    <property type="evidence" value="ECO:0007669"/>
    <property type="project" value="UniProtKB-UniRule"/>
</dbReference>
<dbReference type="OrthoDB" id="9808698at2"/>
<protein>
    <recommendedName>
        <fullName evidence="4">Histidine utilization repressor</fullName>
    </recommendedName>
</protein>
<dbReference type="InterPro" id="IPR000524">
    <property type="entry name" value="Tscrpt_reg_HTH_GntR"/>
</dbReference>
<reference evidence="7 8" key="1">
    <citation type="submission" date="2016-10" db="EMBL/GenBank/DDBJ databases">
        <title>The Draft Genome Sequence of the Potato Rhizosphere Bacteria Ochrobactrum sp. IPA7.2.</title>
        <authorList>
            <person name="Gogoleva N.E."/>
            <person name="Khlopko Y.A."/>
            <person name="Burygin G.L."/>
            <person name="Plotnikov A.O."/>
        </authorList>
    </citation>
    <scope>NUCLEOTIDE SEQUENCE [LARGE SCALE GENOMIC DNA]</scope>
    <source>
        <strain evidence="7 8">IPA7.2</strain>
    </source>
</reference>
<dbReference type="InterPro" id="IPR036390">
    <property type="entry name" value="WH_DNA-bd_sf"/>
</dbReference>
<feature type="compositionally biased region" description="Basic and acidic residues" evidence="5">
    <location>
        <begin position="1"/>
        <end position="14"/>
    </location>
</feature>
<dbReference type="AlphaFoldDB" id="A0A1J6I098"/>
<dbReference type="GO" id="GO:0045892">
    <property type="term" value="P:negative regulation of DNA-templated transcription"/>
    <property type="evidence" value="ECO:0007669"/>
    <property type="project" value="UniProtKB-UniRule"/>
</dbReference>
<dbReference type="GO" id="GO:0003677">
    <property type="term" value="F:DNA binding"/>
    <property type="evidence" value="ECO:0007669"/>
    <property type="project" value="UniProtKB-UniRule"/>
</dbReference>
<dbReference type="RefSeq" id="WP_010658781.1">
    <property type="nucleotide sequence ID" value="NZ_JBCAUP010000001.1"/>
</dbReference>
<evidence type="ECO:0000256" key="2">
    <source>
        <dbReference type="ARBA" id="ARBA00023125"/>
    </source>
</evidence>
<dbReference type="EMBL" id="MOEC01000032">
    <property type="protein sequence ID" value="OIS91198.1"/>
    <property type="molecule type" value="Genomic_DNA"/>
</dbReference>
<dbReference type="Pfam" id="PF00392">
    <property type="entry name" value="GntR"/>
    <property type="match status" value="1"/>
</dbReference>
<dbReference type="InterPro" id="IPR036388">
    <property type="entry name" value="WH-like_DNA-bd_sf"/>
</dbReference>